<reference evidence="4 5" key="1">
    <citation type="submission" date="2024-02" db="EMBL/GenBank/DDBJ databases">
        <authorList>
            <person name="Chen Y."/>
            <person name="Shah S."/>
            <person name="Dougan E. K."/>
            <person name="Thang M."/>
            <person name="Chan C."/>
        </authorList>
    </citation>
    <scope>NUCLEOTIDE SEQUENCE [LARGE SCALE GENOMIC DNA]</scope>
</reference>
<evidence type="ECO:0000313" key="5">
    <source>
        <dbReference type="Proteomes" id="UP001642484"/>
    </source>
</evidence>
<dbReference type="CDD" id="cd18095">
    <property type="entry name" value="SpoU-like_rRNA-MTase"/>
    <property type="match status" value="1"/>
</dbReference>
<comment type="caution">
    <text evidence="4">The sequence shown here is derived from an EMBL/GenBank/DDBJ whole genome shotgun (WGS) entry which is preliminary data.</text>
</comment>
<keyword evidence="1" id="KW-0489">Methyltransferase</keyword>
<dbReference type="InterPro" id="IPR029028">
    <property type="entry name" value="Alpha/beta_knot_MTases"/>
</dbReference>
<evidence type="ECO:0000313" key="4">
    <source>
        <dbReference type="EMBL" id="CAK9058121.1"/>
    </source>
</evidence>
<dbReference type="Gene3D" id="3.40.1280.10">
    <property type="match status" value="1"/>
</dbReference>
<feature type="domain" description="tRNA/rRNA methyltransferase SpoU type" evidence="3">
    <location>
        <begin position="199"/>
        <end position="336"/>
    </location>
</feature>
<name>A0ABP0N3C2_9DINO</name>
<dbReference type="SUPFAM" id="SSF75217">
    <property type="entry name" value="alpha/beta knot"/>
    <property type="match status" value="1"/>
</dbReference>
<keyword evidence="2" id="KW-0808">Transferase</keyword>
<evidence type="ECO:0000256" key="2">
    <source>
        <dbReference type="ARBA" id="ARBA00022679"/>
    </source>
</evidence>
<evidence type="ECO:0000259" key="3">
    <source>
        <dbReference type="Pfam" id="PF00588"/>
    </source>
</evidence>
<dbReference type="Proteomes" id="UP001642484">
    <property type="component" value="Unassembled WGS sequence"/>
</dbReference>
<dbReference type="PANTHER" id="PTHR43191">
    <property type="entry name" value="RRNA METHYLTRANSFERASE 3"/>
    <property type="match status" value="1"/>
</dbReference>
<dbReference type="EMBL" id="CAXAMN010021339">
    <property type="protein sequence ID" value="CAK9058121.1"/>
    <property type="molecule type" value="Genomic_DNA"/>
</dbReference>
<evidence type="ECO:0000256" key="1">
    <source>
        <dbReference type="ARBA" id="ARBA00022603"/>
    </source>
</evidence>
<dbReference type="InterPro" id="IPR029026">
    <property type="entry name" value="tRNA_m1G_MTases_N"/>
</dbReference>
<protein>
    <recommendedName>
        <fullName evidence="3">tRNA/rRNA methyltransferase SpoU type domain-containing protein</fullName>
    </recommendedName>
</protein>
<proteinExistence type="predicted"/>
<sequence length="391" mass="43625">MHAPVPSAPSAPGSDAAPVRPAWLDVRKWRCRRRVDHAALLVAAKCGGCVWKRRSLRMKAVATITDPADPRVVLYRVKEHRNQRQYGEQIRKLAKADRREQLRRLQSIVAVHYGKDCLERLKAQGSASTAVVSIVIMQGASAELMMLAQKVCETCSGDLFLLAPNLVDEFCMDLAWGEPVRYAVTWPRSSELYMMPPPFLVLDGLVSAQNLGQVVRSAVLLGIKSIILSRPTFNCLNGRACHASQGWLYYAEYFLAEDLPTSLKELQTLGICVYAAEESHPRMVSPHPDPRWALVVGNEERGVSEEVLRCCNDFLRVPQVRGASLNVAHAAAICIYELAQPSTATVLGKMRALACACTHRGKEREREGERGRHWLKLFWLLHVSRIFGGVH</sequence>
<organism evidence="4 5">
    <name type="scientific">Durusdinium trenchii</name>
    <dbReference type="NCBI Taxonomy" id="1381693"/>
    <lineage>
        <taxon>Eukaryota</taxon>
        <taxon>Sar</taxon>
        <taxon>Alveolata</taxon>
        <taxon>Dinophyceae</taxon>
        <taxon>Suessiales</taxon>
        <taxon>Symbiodiniaceae</taxon>
        <taxon>Durusdinium</taxon>
    </lineage>
</organism>
<gene>
    <name evidence="4" type="ORF">CCMP2556_LOCUS28646</name>
</gene>
<dbReference type="PANTHER" id="PTHR43191:SF7">
    <property type="entry name" value="OBP33PEP LIKE PROTEIN"/>
    <property type="match status" value="1"/>
</dbReference>
<dbReference type="InterPro" id="IPR051259">
    <property type="entry name" value="rRNA_Methyltransferase"/>
</dbReference>
<dbReference type="Pfam" id="PF00588">
    <property type="entry name" value="SpoU_methylase"/>
    <property type="match status" value="1"/>
</dbReference>
<dbReference type="InterPro" id="IPR001537">
    <property type="entry name" value="SpoU_MeTrfase"/>
</dbReference>
<accession>A0ABP0N3C2</accession>
<keyword evidence="5" id="KW-1185">Reference proteome</keyword>